<protein>
    <submittedName>
        <fullName evidence="3">Y4mF family transcriptional regulator</fullName>
    </submittedName>
</protein>
<evidence type="ECO:0000259" key="2">
    <source>
        <dbReference type="PROSITE" id="PS50943"/>
    </source>
</evidence>
<evidence type="ECO:0000313" key="3">
    <source>
        <dbReference type="EMBL" id="MBB4798358.1"/>
    </source>
</evidence>
<dbReference type="RefSeq" id="WP_221415846.1">
    <property type="nucleotide sequence ID" value="NZ_JACHKY010000003.1"/>
</dbReference>
<evidence type="ECO:0000256" key="1">
    <source>
        <dbReference type="SAM" id="MobiDB-lite"/>
    </source>
</evidence>
<evidence type="ECO:0000313" key="4">
    <source>
        <dbReference type="Proteomes" id="UP000539957"/>
    </source>
</evidence>
<dbReference type="InterPro" id="IPR001387">
    <property type="entry name" value="Cro/C1-type_HTH"/>
</dbReference>
<sequence length="217" mass="23188">MVEKRTFSGQYVPTDGRGLEGARSRGGGTSKITGGTLDTSAGKSRLVRYPNPSNALRALLDQADPTLHKSVTVTFKHRDGSALRLGDLNLKSKPSPSERSKPSPHALKLIQDAAPEFSKDVRFHRRKRPSTSKTAASAAQLRMEPVPIADAQTLGALVRVRRTVLTLNQQELADRAGVGRRFVSELESGKATLELGKALAVCQVLGIGLTAEVIDGG</sequence>
<dbReference type="GO" id="GO:0003677">
    <property type="term" value="F:DNA binding"/>
    <property type="evidence" value="ECO:0007669"/>
    <property type="project" value="InterPro"/>
</dbReference>
<dbReference type="Gene3D" id="1.10.260.40">
    <property type="entry name" value="lambda repressor-like DNA-binding domains"/>
    <property type="match status" value="1"/>
</dbReference>
<gene>
    <name evidence="3" type="ORF">HNP32_002102</name>
</gene>
<proteinExistence type="predicted"/>
<feature type="region of interest" description="Disordered" evidence="1">
    <location>
        <begin position="86"/>
        <end position="105"/>
    </location>
</feature>
<feature type="region of interest" description="Disordered" evidence="1">
    <location>
        <begin position="1"/>
        <end position="46"/>
    </location>
</feature>
<dbReference type="InterPro" id="IPR010982">
    <property type="entry name" value="Lambda_DNA-bd_dom_sf"/>
</dbReference>
<comment type="caution">
    <text evidence="3">The sequence shown here is derived from an EMBL/GenBank/DDBJ whole genome shotgun (WGS) entry which is preliminary data.</text>
</comment>
<dbReference type="Proteomes" id="UP000539957">
    <property type="component" value="Unassembled WGS sequence"/>
</dbReference>
<keyword evidence="4" id="KW-1185">Reference proteome</keyword>
<dbReference type="EMBL" id="JACHKY010000003">
    <property type="protein sequence ID" value="MBB4798358.1"/>
    <property type="molecule type" value="Genomic_DNA"/>
</dbReference>
<feature type="compositionally biased region" description="Polar residues" evidence="1">
    <location>
        <begin position="30"/>
        <end position="42"/>
    </location>
</feature>
<name>A0A7W7IQC4_9CAUL</name>
<dbReference type="CDD" id="cd00093">
    <property type="entry name" value="HTH_XRE"/>
    <property type="match status" value="1"/>
</dbReference>
<feature type="domain" description="HTH cro/C1-type" evidence="2">
    <location>
        <begin position="158"/>
        <end position="214"/>
    </location>
</feature>
<accession>A0A7W7IQC4</accession>
<dbReference type="PROSITE" id="PS50943">
    <property type="entry name" value="HTH_CROC1"/>
    <property type="match status" value="1"/>
</dbReference>
<dbReference type="AlphaFoldDB" id="A0A7W7IQC4"/>
<organism evidence="3 4">
    <name type="scientific">Brevundimonas bullata</name>
    <dbReference type="NCBI Taxonomy" id="13160"/>
    <lineage>
        <taxon>Bacteria</taxon>
        <taxon>Pseudomonadati</taxon>
        <taxon>Pseudomonadota</taxon>
        <taxon>Alphaproteobacteria</taxon>
        <taxon>Caulobacterales</taxon>
        <taxon>Caulobacteraceae</taxon>
        <taxon>Brevundimonas</taxon>
    </lineage>
</organism>
<reference evidence="3 4" key="1">
    <citation type="submission" date="2020-08" db="EMBL/GenBank/DDBJ databases">
        <title>Functional genomics of gut bacteria from endangered species of beetles.</title>
        <authorList>
            <person name="Carlos-Shanley C."/>
        </authorList>
    </citation>
    <scope>NUCLEOTIDE SEQUENCE [LARGE SCALE GENOMIC DNA]</scope>
    <source>
        <strain evidence="3 4">S00123</strain>
    </source>
</reference>
<dbReference type="SMART" id="SM00530">
    <property type="entry name" value="HTH_XRE"/>
    <property type="match status" value="1"/>
</dbReference>
<dbReference type="Pfam" id="PF01381">
    <property type="entry name" value="HTH_3"/>
    <property type="match status" value="1"/>
</dbReference>
<dbReference type="SUPFAM" id="SSF47413">
    <property type="entry name" value="lambda repressor-like DNA-binding domains"/>
    <property type="match status" value="1"/>
</dbReference>